<dbReference type="SUPFAM" id="SSF81665">
    <property type="entry name" value="Calcium ATPase, transmembrane domain M"/>
    <property type="match status" value="1"/>
</dbReference>
<dbReference type="SFLD" id="SFLDF00027">
    <property type="entry name" value="p-type_atpase"/>
    <property type="match status" value="1"/>
</dbReference>
<feature type="domain" description="P-type ATPase A" evidence="11">
    <location>
        <begin position="113"/>
        <end position="210"/>
    </location>
</feature>
<evidence type="ECO:0000313" key="13">
    <source>
        <dbReference type="EMBL" id="OZI23974.1"/>
    </source>
</evidence>
<dbReference type="InterPro" id="IPR059000">
    <property type="entry name" value="ATPase_P-type_domA"/>
</dbReference>
<name>A0A261RG26_9BORD</name>
<dbReference type="PANTHER" id="PTHR48085">
    <property type="entry name" value="CADMIUM/ZINC-TRANSPORTING ATPASE HMA2-RELATED"/>
    <property type="match status" value="1"/>
</dbReference>
<dbReference type="NCBIfam" id="TIGR01494">
    <property type="entry name" value="ATPase_P-type"/>
    <property type="match status" value="2"/>
</dbReference>
<keyword evidence="10" id="KW-1003">Cell membrane</keyword>
<dbReference type="InterPro" id="IPR044492">
    <property type="entry name" value="P_typ_ATPase_HD_dom"/>
</dbReference>
<keyword evidence="4 10" id="KW-0479">Metal-binding</keyword>
<dbReference type="PRINTS" id="PR00119">
    <property type="entry name" value="CATATPASE"/>
</dbReference>
<evidence type="ECO:0000256" key="8">
    <source>
        <dbReference type="ARBA" id="ARBA00039097"/>
    </source>
</evidence>
<organism evidence="13 14">
    <name type="scientific">Bordetella genomosp. 9</name>
    <dbReference type="NCBI Taxonomy" id="1416803"/>
    <lineage>
        <taxon>Bacteria</taxon>
        <taxon>Pseudomonadati</taxon>
        <taxon>Pseudomonadota</taxon>
        <taxon>Betaproteobacteria</taxon>
        <taxon>Burkholderiales</taxon>
        <taxon>Alcaligenaceae</taxon>
        <taxon>Bordetella</taxon>
    </lineage>
</organism>
<dbReference type="OrthoDB" id="9814270at2"/>
<dbReference type="Gene3D" id="2.70.150.10">
    <property type="entry name" value="Calcium-transporting ATPase, cytoplasmic transduction domain A"/>
    <property type="match status" value="1"/>
</dbReference>
<feature type="transmembrane region" description="Helical" evidence="10">
    <location>
        <begin position="557"/>
        <end position="581"/>
    </location>
</feature>
<dbReference type="PANTHER" id="PTHR48085:SF5">
    <property type="entry name" value="CADMIUM_ZINC-TRANSPORTING ATPASE HMA4-RELATED"/>
    <property type="match status" value="1"/>
</dbReference>
<evidence type="ECO:0000256" key="3">
    <source>
        <dbReference type="ARBA" id="ARBA00022692"/>
    </source>
</evidence>
<dbReference type="NCBIfam" id="TIGR01525">
    <property type="entry name" value="ATPase-IB_hvy"/>
    <property type="match status" value="1"/>
</dbReference>
<comment type="similarity">
    <text evidence="2 10">Belongs to the cation transport ATPase (P-type) (TC 3.A.3) family. Type IB subfamily.</text>
</comment>
<gene>
    <name evidence="13" type="ORF">CAL26_11250</name>
</gene>
<dbReference type="EMBL" id="NEVJ01000002">
    <property type="protein sequence ID" value="OZI23974.1"/>
    <property type="molecule type" value="Genomic_DNA"/>
</dbReference>
<dbReference type="InterPro" id="IPR023298">
    <property type="entry name" value="ATPase_P-typ_TM_dom_sf"/>
</dbReference>
<keyword evidence="7 10" id="KW-0472">Membrane</keyword>
<dbReference type="InterPro" id="IPR027256">
    <property type="entry name" value="P-typ_ATPase_IB"/>
</dbReference>
<dbReference type="Proteomes" id="UP000216857">
    <property type="component" value="Unassembled WGS sequence"/>
</dbReference>
<dbReference type="InterPro" id="IPR023214">
    <property type="entry name" value="HAD_sf"/>
</dbReference>
<feature type="transmembrane region" description="Helical" evidence="10">
    <location>
        <begin position="33"/>
        <end position="51"/>
    </location>
</feature>
<dbReference type="GO" id="GO:0046872">
    <property type="term" value="F:metal ion binding"/>
    <property type="evidence" value="ECO:0007669"/>
    <property type="project" value="UniProtKB-KW"/>
</dbReference>
<dbReference type="GO" id="GO:0016887">
    <property type="term" value="F:ATP hydrolysis activity"/>
    <property type="evidence" value="ECO:0007669"/>
    <property type="project" value="InterPro"/>
</dbReference>
<protein>
    <recommendedName>
        <fullName evidence="8">P-type Zn(2+) transporter</fullName>
        <ecNumber evidence="8">7.2.2.12</ecNumber>
    </recommendedName>
</protein>
<evidence type="ECO:0000256" key="9">
    <source>
        <dbReference type="ARBA" id="ARBA00047308"/>
    </source>
</evidence>
<dbReference type="GO" id="GO:0005886">
    <property type="term" value="C:plasma membrane"/>
    <property type="evidence" value="ECO:0007669"/>
    <property type="project" value="UniProtKB-SubCell"/>
</dbReference>
<evidence type="ECO:0000256" key="4">
    <source>
        <dbReference type="ARBA" id="ARBA00022723"/>
    </source>
</evidence>
<evidence type="ECO:0000256" key="10">
    <source>
        <dbReference type="RuleBase" id="RU362081"/>
    </source>
</evidence>
<evidence type="ECO:0000256" key="6">
    <source>
        <dbReference type="ARBA" id="ARBA00022989"/>
    </source>
</evidence>
<evidence type="ECO:0000313" key="14">
    <source>
        <dbReference type="Proteomes" id="UP000216857"/>
    </source>
</evidence>
<dbReference type="GO" id="GO:0016463">
    <property type="term" value="F:P-type zinc transporter activity"/>
    <property type="evidence" value="ECO:0007669"/>
    <property type="project" value="UniProtKB-EC"/>
</dbReference>
<dbReference type="Pfam" id="PF01814">
    <property type="entry name" value="Hemerythrin"/>
    <property type="match status" value="1"/>
</dbReference>
<feature type="transmembrane region" description="Helical" evidence="10">
    <location>
        <begin position="227"/>
        <end position="246"/>
    </location>
</feature>
<feature type="transmembrane region" description="Helical" evidence="10">
    <location>
        <begin position="63"/>
        <end position="89"/>
    </location>
</feature>
<keyword evidence="10" id="KW-0547">Nucleotide-binding</keyword>
<keyword evidence="6 10" id="KW-1133">Transmembrane helix</keyword>
<dbReference type="PRINTS" id="PR00120">
    <property type="entry name" value="HATPASE"/>
</dbReference>
<keyword evidence="3 10" id="KW-0812">Transmembrane</keyword>
<dbReference type="InterPro" id="IPR018303">
    <property type="entry name" value="ATPase_P-typ_P_site"/>
</dbReference>
<dbReference type="GO" id="GO:0005524">
    <property type="term" value="F:ATP binding"/>
    <property type="evidence" value="ECO:0007669"/>
    <property type="project" value="UniProtKB-UniRule"/>
</dbReference>
<comment type="caution">
    <text evidence="13">The sequence shown here is derived from an EMBL/GenBank/DDBJ whole genome shotgun (WGS) entry which is preliminary data.</text>
</comment>
<dbReference type="Gene3D" id="3.40.50.1000">
    <property type="entry name" value="HAD superfamily/HAD-like"/>
    <property type="match status" value="1"/>
</dbReference>
<feature type="transmembrane region" description="Helical" evidence="10">
    <location>
        <begin position="6"/>
        <end position="26"/>
    </location>
</feature>
<comment type="catalytic activity">
    <reaction evidence="9">
        <text>Zn(2+)(in) + ATP + H2O = Zn(2+)(out) + ADP + phosphate + H(+)</text>
        <dbReference type="Rhea" id="RHEA:20621"/>
        <dbReference type="ChEBI" id="CHEBI:15377"/>
        <dbReference type="ChEBI" id="CHEBI:15378"/>
        <dbReference type="ChEBI" id="CHEBI:29105"/>
        <dbReference type="ChEBI" id="CHEBI:30616"/>
        <dbReference type="ChEBI" id="CHEBI:43474"/>
        <dbReference type="ChEBI" id="CHEBI:456216"/>
        <dbReference type="EC" id="7.2.2.12"/>
    </reaction>
</comment>
<evidence type="ECO:0000259" key="11">
    <source>
        <dbReference type="Pfam" id="PF00122"/>
    </source>
</evidence>
<accession>A0A261RG26</accession>
<dbReference type="Pfam" id="PF00122">
    <property type="entry name" value="E1-E2_ATPase"/>
    <property type="match status" value="1"/>
</dbReference>
<dbReference type="InterPro" id="IPR023299">
    <property type="entry name" value="ATPase_P-typ_cyto_dom_N"/>
</dbReference>
<keyword evidence="10" id="KW-0067">ATP-binding</keyword>
<evidence type="ECO:0000256" key="5">
    <source>
        <dbReference type="ARBA" id="ARBA00022967"/>
    </source>
</evidence>
<dbReference type="InterPro" id="IPR008250">
    <property type="entry name" value="ATPase_P-typ_transduc_dom_A_sf"/>
</dbReference>
<evidence type="ECO:0000259" key="12">
    <source>
        <dbReference type="Pfam" id="PF01814"/>
    </source>
</evidence>
<proteinExistence type="inferred from homology"/>
<comment type="subcellular location">
    <subcellularLocation>
        <location evidence="10">Cell membrane</location>
    </subcellularLocation>
    <subcellularLocation>
        <location evidence="1">Membrane</location>
    </subcellularLocation>
</comment>
<dbReference type="SFLD" id="SFLDG00002">
    <property type="entry name" value="C1.7:_P-type_atpase_like"/>
    <property type="match status" value="1"/>
</dbReference>
<feature type="domain" description="Hemerythrin-like" evidence="12">
    <location>
        <begin position="623"/>
        <end position="754"/>
    </location>
</feature>
<dbReference type="InterPro" id="IPR001757">
    <property type="entry name" value="P_typ_ATPase"/>
</dbReference>
<dbReference type="InterPro" id="IPR012312">
    <property type="entry name" value="Hemerythrin-like"/>
</dbReference>
<dbReference type="SFLD" id="SFLDS00003">
    <property type="entry name" value="Haloacid_Dehalogenase"/>
    <property type="match status" value="1"/>
</dbReference>
<dbReference type="Gene3D" id="3.40.1110.10">
    <property type="entry name" value="Calcium-transporting ATPase, cytoplasmic domain N"/>
    <property type="match status" value="1"/>
</dbReference>
<sequence length="758" mass="79435">MRAIDTWLLILSAATLAAGGLCWAAGRPLAAQVLWLAGVAPVLLALSLSIVKALMRRQPGVDVLAWIAIAMAVALGESPTAAIIALMVAGGRALERYAEQRAEREMTALLQHVPRAATRFESGEWRQADPDAIRSGDRLLVRAGDVVPVDGTLAGQAQLDESSLSGESRVLVRQPGEFVRSGAVNAGAPFEMRAAAAARDSTFAGIVRMVREARGQRSPSARLADRYALVFVIGSLLIAGGSWLLTGDPLRALGVLVVATPCPLILAVPVAIVSGISRCARRGVLVKGGGALERLGAATILFFDKTGTLTGGNARLVAIEPAPGVSTQAVLRLAASLGQASGHVVSASITVAARERGVQLAQPLHVRERAGAGVEGEIDGQRVTMGSFAYVREAAPAEPWSTEFLRRIGYEGAAAVFVAAGGKMMGAIQLADEIRLETPRTLRMLRQQGIRQLVMLTGDRRDVAQTLGAILGVTDVRAEQTPADKLAAIAAARKQGIVVMVGDGVNDAPALAAADVGIAMGARGAAASSEAADVVLLVDRLDRIVDAMRVARRARRIALQSVLAGMGLSVVAMGVAAAGYLPPMWGAILQEAIDVAVIVNALRVLVVAPPAQARLAPADAAGLMAGHAALEPLMARIRELADGLPAMPKTEIASALKDLHAALARDLLPHERRDDTEIYPRLGDLLGGDDPMAAMSTTHREIFRVIAVLGKMIADIPPEGPDPESLREFQRLLYGLDAIVRLHCVQEDEIFHTLAEAA</sequence>
<reference evidence="13" key="1">
    <citation type="submission" date="2017-05" db="EMBL/GenBank/DDBJ databases">
        <title>Complete and WGS of Bordetella genogroups.</title>
        <authorList>
            <person name="Spilker T."/>
            <person name="Lipuma J."/>
        </authorList>
    </citation>
    <scope>NUCLEOTIDE SEQUENCE</scope>
    <source>
        <strain evidence="13">AU21707</strain>
    </source>
</reference>
<dbReference type="AlphaFoldDB" id="A0A261RG26"/>
<dbReference type="Gene3D" id="1.20.120.520">
    <property type="entry name" value="nmb1532 protein domain like"/>
    <property type="match status" value="1"/>
</dbReference>
<dbReference type="GO" id="GO:0015086">
    <property type="term" value="F:cadmium ion transmembrane transporter activity"/>
    <property type="evidence" value="ECO:0007669"/>
    <property type="project" value="TreeGrafter"/>
</dbReference>
<dbReference type="PROSITE" id="PS00154">
    <property type="entry name" value="ATPASE_E1_E2"/>
    <property type="match status" value="1"/>
</dbReference>
<dbReference type="Pfam" id="PF00702">
    <property type="entry name" value="Hydrolase"/>
    <property type="match status" value="1"/>
</dbReference>
<dbReference type="InterPro" id="IPR051014">
    <property type="entry name" value="Cation_Transport_ATPase_IB"/>
</dbReference>
<dbReference type="SUPFAM" id="SSF56784">
    <property type="entry name" value="HAD-like"/>
    <property type="match status" value="1"/>
</dbReference>
<evidence type="ECO:0000256" key="1">
    <source>
        <dbReference type="ARBA" id="ARBA00004370"/>
    </source>
</evidence>
<dbReference type="InterPro" id="IPR036412">
    <property type="entry name" value="HAD-like_sf"/>
</dbReference>
<dbReference type="EC" id="7.2.2.12" evidence="8"/>
<feature type="transmembrane region" description="Helical" evidence="10">
    <location>
        <begin position="252"/>
        <end position="273"/>
    </location>
</feature>
<dbReference type="SUPFAM" id="SSF81653">
    <property type="entry name" value="Calcium ATPase, transduction domain A"/>
    <property type="match status" value="1"/>
</dbReference>
<evidence type="ECO:0000256" key="2">
    <source>
        <dbReference type="ARBA" id="ARBA00006024"/>
    </source>
</evidence>
<keyword evidence="14" id="KW-1185">Reference proteome</keyword>
<dbReference type="RefSeq" id="WP_094846931.1">
    <property type="nucleotide sequence ID" value="NZ_NEVJ01000002.1"/>
</dbReference>
<evidence type="ECO:0000256" key="7">
    <source>
        <dbReference type="ARBA" id="ARBA00023136"/>
    </source>
</evidence>
<keyword evidence="5" id="KW-1278">Translocase</keyword>